<feature type="compositionally biased region" description="Basic and acidic residues" evidence="1">
    <location>
        <begin position="443"/>
        <end position="455"/>
    </location>
</feature>
<proteinExistence type="predicted"/>
<dbReference type="RefSeq" id="WP_271167305.1">
    <property type="nucleotide sequence ID" value="NZ_BSFI01000004.1"/>
</dbReference>
<dbReference type="NCBIfam" id="TIGR01539">
    <property type="entry name" value="portal_lambda"/>
    <property type="match status" value="1"/>
</dbReference>
<feature type="region of interest" description="Disordered" evidence="1">
    <location>
        <begin position="434"/>
        <end position="455"/>
    </location>
</feature>
<evidence type="ECO:0000313" key="3">
    <source>
        <dbReference type="Proteomes" id="UP001143372"/>
    </source>
</evidence>
<organism evidence="2 3">
    <name type="scientific">Hansschlegelia plantiphila</name>
    <dbReference type="NCBI Taxonomy" id="374655"/>
    <lineage>
        <taxon>Bacteria</taxon>
        <taxon>Pseudomonadati</taxon>
        <taxon>Pseudomonadota</taxon>
        <taxon>Alphaproteobacteria</taxon>
        <taxon>Hyphomicrobiales</taxon>
        <taxon>Methylopilaceae</taxon>
        <taxon>Hansschlegelia</taxon>
    </lineage>
</organism>
<name>A0A9W6IYH6_9HYPH</name>
<dbReference type="Pfam" id="PF05136">
    <property type="entry name" value="Phage_portal_2"/>
    <property type="match status" value="1"/>
</dbReference>
<dbReference type="Proteomes" id="UP001143372">
    <property type="component" value="Unassembled WGS sequence"/>
</dbReference>
<dbReference type="GO" id="GO:0005198">
    <property type="term" value="F:structural molecule activity"/>
    <property type="evidence" value="ECO:0007669"/>
    <property type="project" value="InterPro"/>
</dbReference>
<dbReference type="GO" id="GO:0019068">
    <property type="term" value="P:virion assembly"/>
    <property type="evidence" value="ECO:0007669"/>
    <property type="project" value="InterPro"/>
</dbReference>
<evidence type="ECO:0000256" key="1">
    <source>
        <dbReference type="SAM" id="MobiDB-lite"/>
    </source>
</evidence>
<protein>
    <submittedName>
        <fullName evidence="2">Phage portal protein</fullName>
    </submittedName>
</protein>
<keyword evidence="3" id="KW-1185">Reference proteome</keyword>
<sequence>MLDRARAFVADMIRPAAPGSVRRFDGATGGRRAGGIGSFGSINPEIGGAAATVRGRARYLARNNSWLANGVANWTAALVGSGIRPTSPSPDAVATFDRWSLDADADGRSDFFGLQAAIARHLVEDGEAFVHLRADDDGGFRVRVLPPEQVDETLTRDLGDGRAIVQGVEFDAAGRRVAYYVTPQNPTQQFMTYAAPVRVDAADVLHIFAPLAAGQVRGISWLAPVILPASELDQLTDALLVGAKVAAMHAAFLVDLNVAGEPFDGDLTNVSLEPGTVRRLPNGFDMKFNTPPQTQQTAEFVKHSLRGLAAGLGLPSHMLDGDLSGANYSSLRAGLIPFRQRVEQIQYHVLAPQLLRPVWDRVQLLFGDHDARAEWLPPAWQQVDPQKALEADTAEITAGLASRRQKVAERGWSVEELDAEIVADRAREEALGLSFGAAAVTPNEDKSDPEKEPKP</sequence>
<gene>
    <name evidence="2" type="ORF">GCM10008179_06800</name>
</gene>
<accession>A0A9W6IYH6</accession>
<dbReference type="InterPro" id="IPR006429">
    <property type="entry name" value="Phage_lambda_portal"/>
</dbReference>
<evidence type="ECO:0000313" key="2">
    <source>
        <dbReference type="EMBL" id="GLK67042.1"/>
    </source>
</evidence>
<dbReference type="AlphaFoldDB" id="A0A9W6IYH6"/>
<comment type="caution">
    <text evidence="2">The sequence shown here is derived from an EMBL/GenBank/DDBJ whole genome shotgun (WGS) entry which is preliminary data.</text>
</comment>
<dbReference type="EMBL" id="BSFI01000004">
    <property type="protein sequence ID" value="GLK67042.1"/>
    <property type="molecule type" value="Genomic_DNA"/>
</dbReference>
<reference evidence="2" key="1">
    <citation type="journal article" date="2014" name="Int. J. Syst. Evol. Microbiol.">
        <title>Complete genome sequence of Corynebacterium casei LMG S-19264T (=DSM 44701T), isolated from a smear-ripened cheese.</title>
        <authorList>
            <consortium name="US DOE Joint Genome Institute (JGI-PGF)"/>
            <person name="Walter F."/>
            <person name="Albersmeier A."/>
            <person name="Kalinowski J."/>
            <person name="Ruckert C."/>
        </authorList>
    </citation>
    <scope>NUCLEOTIDE SEQUENCE</scope>
    <source>
        <strain evidence="2">VKM B-2347</strain>
    </source>
</reference>
<reference evidence="2" key="2">
    <citation type="submission" date="2023-01" db="EMBL/GenBank/DDBJ databases">
        <authorList>
            <person name="Sun Q."/>
            <person name="Evtushenko L."/>
        </authorList>
    </citation>
    <scope>NUCLEOTIDE SEQUENCE</scope>
    <source>
        <strain evidence="2">VKM B-2347</strain>
    </source>
</reference>